<dbReference type="SMART" id="SM00450">
    <property type="entry name" value="RHOD"/>
    <property type="match status" value="1"/>
</dbReference>
<dbReference type="PROSITE" id="PS50206">
    <property type="entry name" value="RHODANESE_3"/>
    <property type="match status" value="1"/>
</dbReference>
<sequence>MNFFSDINNLVLLAIVFLSGGALVAHTLRQVGAKVSPLQATQLLNQNKGFILDVRSEEEFAAGHIKDAKNIPLSALKERVGELDKAKGRTVVTVCDRGLQSNKAASLLGKEGFESSSLLGGMEAWRAAGLPVSKKKEAA</sequence>
<dbReference type="CDD" id="cd00158">
    <property type="entry name" value="RHOD"/>
    <property type="match status" value="1"/>
</dbReference>
<gene>
    <name evidence="2" type="ORF">GCM10008066_20910</name>
</gene>
<protein>
    <submittedName>
        <fullName evidence="2">Rhodanese-like domain-containing protein</fullName>
    </submittedName>
</protein>
<reference evidence="3" key="1">
    <citation type="journal article" date="2019" name="Int. J. Syst. Evol. Microbiol.">
        <title>The Global Catalogue of Microorganisms (GCM) 10K type strain sequencing project: providing services to taxonomists for standard genome sequencing and annotation.</title>
        <authorList>
            <consortium name="The Broad Institute Genomics Platform"/>
            <consortium name="The Broad Institute Genome Sequencing Center for Infectious Disease"/>
            <person name="Wu L."/>
            <person name="Ma J."/>
        </authorList>
    </citation>
    <scope>NUCLEOTIDE SEQUENCE [LARGE SCALE GENOMIC DNA]</scope>
    <source>
        <strain evidence="3">CCM 2767</strain>
    </source>
</reference>
<dbReference type="PANTHER" id="PTHR43031:SF1">
    <property type="entry name" value="PYRIDINE NUCLEOTIDE-DISULPHIDE OXIDOREDUCTASE"/>
    <property type="match status" value="1"/>
</dbReference>
<dbReference type="Gene3D" id="3.40.250.10">
    <property type="entry name" value="Rhodanese-like domain"/>
    <property type="match status" value="1"/>
</dbReference>
<dbReference type="InterPro" id="IPR036873">
    <property type="entry name" value="Rhodanese-like_dom_sf"/>
</dbReference>
<evidence type="ECO:0000313" key="3">
    <source>
        <dbReference type="Proteomes" id="UP000642180"/>
    </source>
</evidence>
<dbReference type="SUPFAM" id="SSF52821">
    <property type="entry name" value="Rhodanese/Cell cycle control phosphatase"/>
    <property type="match status" value="1"/>
</dbReference>
<proteinExistence type="predicted"/>
<dbReference type="InterPro" id="IPR050229">
    <property type="entry name" value="GlpE_sulfurtransferase"/>
</dbReference>
<comment type="caution">
    <text evidence="2">The sequence shown here is derived from an EMBL/GenBank/DDBJ whole genome shotgun (WGS) entry which is preliminary data.</text>
</comment>
<accession>A0A8J3F6S5</accession>
<dbReference type="Pfam" id="PF00581">
    <property type="entry name" value="Rhodanese"/>
    <property type="match status" value="1"/>
</dbReference>
<dbReference type="EMBL" id="BMDI01000002">
    <property type="protein sequence ID" value="GGI19814.1"/>
    <property type="molecule type" value="Genomic_DNA"/>
</dbReference>
<dbReference type="RefSeq" id="WP_188381302.1">
    <property type="nucleotide sequence ID" value="NZ_BMDI01000002.1"/>
</dbReference>
<organism evidence="2 3">
    <name type="scientific">Oxalicibacterium faecigallinarum</name>
    <dbReference type="NCBI Taxonomy" id="573741"/>
    <lineage>
        <taxon>Bacteria</taxon>
        <taxon>Pseudomonadati</taxon>
        <taxon>Pseudomonadota</taxon>
        <taxon>Betaproteobacteria</taxon>
        <taxon>Burkholderiales</taxon>
        <taxon>Oxalobacteraceae</taxon>
        <taxon>Oxalicibacterium</taxon>
    </lineage>
</organism>
<dbReference type="PANTHER" id="PTHR43031">
    <property type="entry name" value="FAD-DEPENDENT OXIDOREDUCTASE"/>
    <property type="match status" value="1"/>
</dbReference>
<feature type="domain" description="Rhodanese" evidence="1">
    <location>
        <begin position="45"/>
        <end position="134"/>
    </location>
</feature>
<keyword evidence="3" id="KW-1185">Reference proteome</keyword>
<name>A0A8J3F6S5_9BURK</name>
<evidence type="ECO:0000313" key="2">
    <source>
        <dbReference type="EMBL" id="GGI19814.1"/>
    </source>
</evidence>
<dbReference type="InterPro" id="IPR001763">
    <property type="entry name" value="Rhodanese-like_dom"/>
</dbReference>
<dbReference type="Proteomes" id="UP000642180">
    <property type="component" value="Unassembled WGS sequence"/>
</dbReference>
<dbReference type="AlphaFoldDB" id="A0A8J3F6S5"/>
<evidence type="ECO:0000259" key="1">
    <source>
        <dbReference type="PROSITE" id="PS50206"/>
    </source>
</evidence>